<evidence type="ECO:0000313" key="4">
    <source>
        <dbReference type="Proteomes" id="UP000279089"/>
    </source>
</evidence>
<feature type="transmembrane region" description="Helical" evidence="1">
    <location>
        <begin position="171"/>
        <end position="193"/>
    </location>
</feature>
<dbReference type="EMBL" id="RMBX01000016">
    <property type="protein sequence ID" value="RPD38277.1"/>
    <property type="molecule type" value="Genomic_DNA"/>
</dbReference>
<evidence type="ECO:0000259" key="2">
    <source>
        <dbReference type="Pfam" id="PF16401"/>
    </source>
</evidence>
<keyword evidence="1" id="KW-1133">Transmembrane helix</keyword>
<keyword evidence="4" id="KW-1185">Reference proteome</keyword>
<feature type="transmembrane region" description="Helical" evidence="1">
    <location>
        <begin position="236"/>
        <end position="252"/>
    </location>
</feature>
<keyword evidence="1" id="KW-0472">Membrane</keyword>
<dbReference type="AlphaFoldDB" id="A0A3N4MA80"/>
<protein>
    <submittedName>
        <fullName evidence="3">DUF5009 domain-containing protein</fullName>
    </submittedName>
</protein>
<name>A0A3N4MA80_9BACT</name>
<dbReference type="InterPro" id="IPR032176">
    <property type="entry name" value="DUF5009"/>
</dbReference>
<dbReference type="Proteomes" id="UP000279089">
    <property type="component" value="Unassembled WGS sequence"/>
</dbReference>
<dbReference type="PANTHER" id="PTHR31061">
    <property type="entry name" value="LD22376P"/>
    <property type="match status" value="1"/>
</dbReference>
<feature type="transmembrane region" description="Helical" evidence="1">
    <location>
        <begin position="12"/>
        <end position="30"/>
    </location>
</feature>
<gene>
    <name evidence="3" type="ORF">EG028_25635</name>
</gene>
<evidence type="ECO:0000313" key="3">
    <source>
        <dbReference type="EMBL" id="RPD38277.1"/>
    </source>
</evidence>
<organism evidence="3 4">
    <name type="scientific">Chitinophaga barathri</name>
    <dbReference type="NCBI Taxonomy" id="1647451"/>
    <lineage>
        <taxon>Bacteria</taxon>
        <taxon>Pseudomonadati</taxon>
        <taxon>Bacteroidota</taxon>
        <taxon>Chitinophagia</taxon>
        <taxon>Chitinophagales</taxon>
        <taxon>Chitinophagaceae</taxon>
        <taxon>Chitinophaga</taxon>
    </lineage>
</organism>
<sequence>MTPTQRIASIDITRALTMLLMIFVNDLWSLKDIPAWLEHTAAQEDGMGLADAVFPAFLFIVGMSLPYAISNRIKKGDNTLQLLRHVIERSIGLLVMGLFLVNGENLNEAATGMNRGVWNIICCICFILIWNQYPAKWSKTAQNIMKGLGIAVLLLMAWICRGGDDAQRFSTYWWGILGLIGWAYFASAVIYVLGKGKFSVVLAGWIVFCGLSMATHAHILPRDTFLSTLLGPLDNGAMPSLVLGGTLVSMIFRSYTAAGKWKSVIPLLLGIAVVLATAGLLTRPIWEISKIRATPSWVMICSALTIGLFVITYWLGDLQQKAHWFKIIKPAGTDTLLCYLIPYFAYAILSMAGVFDMEALAGWTGIIKSLLFSILMIQIAGLLTKAGIRLKL</sequence>
<proteinExistence type="predicted"/>
<feature type="transmembrane region" description="Helical" evidence="1">
    <location>
        <begin position="297"/>
        <end position="315"/>
    </location>
</feature>
<keyword evidence="1" id="KW-0812">Transmembrane</keyword>
<dbReference type="PANTHER" id="PTHR31061:SF24">
    <property type="entry name" value="LD22376P"/>
    <property type="match status" value="1"/>
</dbReference>
<feature type="transmembrane region" description="Helical" evidence="1">
    <location>
        <begin position="361"/>
        <end position="383"/>
    </location>
</feature>
<feature type="transmembrane region" description="Helical" evidence="1">
    <location>
        <begin position="50"/>
        <end position="70"/>
    </location>
</feature>
<reference evidence="4" key="1">
    <citation type="submission" date="2018-11" db="EMBL/GenBank/DDBJ databases">
        <title>Chitinophaga lutea sp.nov., isolate from arsenic contaminated soil.</title>
        <authorList>
            <person name="Zong Y."/>
        </authorList>
    </citation>
    <scope>NUCLEOTIDE SEQUENCE [LARGE SCALE GENOMIC DNA]</scope>
    <source>
        <strain evidence="4">YLT18</strain>
    </source>
</reference>
<dbReference type="RefSeq" id="WP_120519151.1">
    <property type="nucleotide sequence ID" value="NZ_QXZY01000016.1"/>
</dbReference>
<feature type="transmembrane region" description="Helical" evidence="1">
    <location>
        <begin position="113"/>
        <end position="131"/>
    </location>
</feature>
<accession>A0A3N4MA80</accession>
<comment type="caution">
    <text evidence="3">The sequence shown here is derived from an EMBL/GenBank/DDBJ whole genome shotgun (WGS) entry which is preliminary data.</text>
</comment>
<feature type="domain" description="DUF5009" evidence="2">
    <location>
        <begin position="7"/>
        <end position="193"/>
    </location>
</feature>
<feature type="transmembrane region" description="Helical" evidence="1">
    <location>
        <begin position="264"/>
        <end position="285"/>
    </location>
</feature>
<dbReference type="OrthoDB" id="9788724at2"/>
<evidence type="ECO:0000256" key="1">
    <source>
        <dbReference type="SAM" id="Phobius"/>
    </source>
</evidence>
<dbReference type="Pfam" id="PF16401">
    <property type="entry name" value="DUF5009"/>
    <property type="match status" value="1"/>
</dbReference>
<feature type="transmembrane region" description="Helical" evidence="1">
    <location>
        <begin position="82"/>
        <end position="101"/>
    </location>
</feature>
<feature type="transmembrane region" description="Helical" evidence="1">
    <location>
        <begin position="200"/>
        <end position="220"/>
    </location>
</feature>
<feature type="transmembrane region" description="Helical" evidence="1">
    <location>
        <begin position="336"/>
        <end position="355"/>
    </location>
</feature>
<feature type="transmembrane region" description="Helical" evidence="1">
    <location>
        <begin position="143"/>
        <end position="159"/>
    </location>
</feature>